<comment type="caution">
    <text evidence="1">The sequence shown here is derived from an EMBL/GenBank/DDBJ whole genome shotgun (WGS) entry which is preliminary data.</text>
</comment>
<dbReference type="EMBL" id="JBHTMX010000409">
    <property type="protein sequence ID" value="MFD1333903.1"/>
    <property type="molecule type" value="Genomic_DNA"/>
</dbReference>
<organism evidence="1 2">
    <name type="scientific">Methylopila musalis</name>
    <dbReference type="NCBI Taxonomy" id="1134781"/>
    <lineage>
        <taxon>Bacteria</taxon>
        <taxon>Pseudomonadati</taxon>
        <taxon>Pseudomonadota</taxon>
        <taxon>Alphaproteobacteria</taxon>
        <taxon>Hyphomicrobiales</taxon>
        <taxon>Methylopilaceae</taxon>
        <taxon>Methylopila</taxon>
    </lineage>
</organism>
<evidence type="ECO:0000313" key="2">
    <source>
        <dbReference type="Proteomes" id="UP001597171"/>
    </source>
</evidence>
<feature type="non-terminal residue" evidence="1">
    <location>
        <position position="1"/>
    </location>
</feature>
<accession>A0ABW3ZDE4</accession>
<reference evidence="2" key="1">
    <citation type="journal article" date="2019" name="Int. J. Syst. Evol. Microbiol.">
        <title>The Global Catalogue of Microorganisms (GCM) 10K type strain sequencing project: providing services to taxonomists for standard genome sequencing and annotation.</title>
        <authorList>
            <consortium name="The Broad Institute Genomics Platform"/>
            <consortium name="The Broad Institute Genome Sequencing Center for Infectious Disease"/>
            <person name="Wu L."/>
            <person name="Ma J."/>
        </authorList>
    </citation>
    <scope>NUCLEOTIDE SEQUENCE [LARGE SCALE GENOMIC DNA]</scope>
    <source>
        <strain evidence="2">CCUG 61696</strain>
    </source>
</reference>
<sequence length="61" mass="6112">ARVSALVTRLADFGAERVALAGGLAGVYGPRLTRDAQAVLVAPSGDPLDGALALALRSARP</sequence>
<evidence type="ECO:0000313" key="1">
    <source>
        <dbReference type="EMBL" id="MFD1333903.1"/>
    </source>
</evidence>
<dbReference type="Proteomes" id="UP001597171">
    <property type="component" value="Unassembled WGS sequence"/>
</dbReference>
<evidence type="ECO:0008006" key="3">
    <source>
        <dbReference type="Google" id="ProtNLM"/>
    </source>
</evidence>
<proteinExistence type="predicted"/>
<gene>
    <name evidence="1" type="ORF">ACFQ4O_18000</name>
</gene>
<name>A0ABW3ZDE4_9HYPH</name>
<protein>
    <recommendedName>
        <fullName evidence="3">ATPase</fullName>
    </recommendedName>
</protein>
<keyword evidence="2" id="KW-1185">Reference proteome</keyword>